<dbReference type="Proteomes" id="UP001594351">
    <property type="component" value="Unassembled WGS sequence"/>
</dbReference>
<dbReference type="EMBL" id="JBHPBY010000019">
    <property type="protein sequence ID" value="MFC1849079.1"/>
    <property type="molecule type" value="Genomic_DNA"/>
</dbReference>
<proteinExistence type="inferred from homology"/>
<gene>
    <name evidence="11" type="ORF">ACFL27_02620</name>
</gene>
<reference evidence="11 12" key="1">
    <citation type="submission" date="2024-09" db="EMBL/GenBank/DDBJ databases">
        <title>Laminarin stimulates single cell rates of sulfate reduction while oxygen inhibits transcriptomic activity in coastal marine sediment.</title>
        <authorList>
            <person name="Lindsay M."/>
            <person name="Orcutt B."/>
            <person name="Emerson D."/>
            <person name="Stepanauskas R."/>
            <person name="D'Angelo T."/>
        </authorList>
    </citation>
    <scope>NUCLEOTIDE SEQUENCE [LARGE SCALE GENOMIC DNA]</scope>
    <source>
        <strain evidence="11">SAG AM-311-K15</strain>
    </source>
</reference>
<keyword evidence="2 7" id="KW-0813">Transport</keyword>
<keyword evidence="12" id="KW-1185">Reference proteome</keyword>
<name>A0ABV6YSA7_UNCC1</name>
<feature type="domain" description="TonB-dependent transporter Oar-like beta-barrel" evidence="10">
    <location>
        <begin position="319"/>
        <end position="554"/>
    </location>
</feature>
<keyword evidence="11" id="KW-0675">Receptor</keyword>
<dbReference type="SUPFAM" id="SSF56935">
    <property type="entry name" value="Porins"/>
    <property type="match status" value="1"/>
</dbReference>
<feature type="chain" id="PRO_5045061646" evidence="8">
    <location>
        <begin position="25"/>
        <end position="937"/>
    </location>
</feature>
<evidence type="ECO:0000256" key="2">
    <source>
        <dbReference type="ARBA" id="ARBA00022448"/>
    </source>
</evidence>
<dbReference type="Gene3D" id="2.40.170.20">
    <property type="entry name" value="TonB-dependent receptor, beta-barrel domain"/>
    <property type="match status" value="1"/>
</dbReference>
<evidence type="ECO:0000256" key="5">
    <source>
        <dbReference type="ARBA" id="ARBA00023136"/>
    </source>
</evidence>
<evidence type="ECO:0000259" key="9">
    <source>
        <dbReference type="Pfam" id="PF07715"/>
    </source>
</evidence>
<dbReference type="Gene3D" id="2.60.40.1120">
    <property type="entry name" value="Carboxypeptidase-like, regulatory domain"/>
    <property type="match status" value="1"/>
</dbReference>
<evidence type="ECO:0000256" key="7">
    <source>
        <dbReference type="PROSITE-ProRule" id="PRU01360"/>
    </source>
</evidence>
<dbReference type="InterPro" id="IPR008969">
    <property type="entry name" value="CarboxyPept-like_regulatory"/>
</dbReference>
<dbReference type="InterPro" id="IPR036942">
    <property type="entry name" value="Beta-barrel_TonB_sf"/>
</dbReference>
<keyword evidence="5 7" id="KW-0472">Membrane</keyword>
<sequence length="937" mass="105904">MKKYCGVFVCLCIFSFLLVGSSQAALTGNITGTIVDDTGNPLPGVMVTVQGTGLPGIRSDTTREDGRYRIVLLPPGKYTVKAELPGFKTLERKNITSKINDTTRIDMAMQVSTFEEVVVVTAEAPVLDTSTSSVGVNINREFTERLPASDSFQDAFSMGGSTTGSGNPFVHGGTHVDNVYLFDGIDATDPVTHTFGANLNADAVEEVEVQTGGFSAEYGKAMGGIVNAVTKTGGNKFEGIVRFAYTTDSLKAPYNAGHPGYEVNDHFEPTLSLGGPILKDKIWFFVSYRRSDYASSQDVRTDRFFEEEGQPYELTSISNDQLWEYWVGKLTWSITPSHNLELSWSHSPAKVDNDSGLSYHPEAQEQYEQGAGAPRYGVAWTYIYSSNLYFDTKYGINTIYLYTKPMNDSGLPGVYDRKAKIYYDNYTSTRTDDRQKWSLSTAATYVLDDWKGIHEFKIGAEYQEMESESYFNYSGGRYYEMNYYDRDQNYSYADDSEFGQEPYRYYAIVDPKTDKEKGEILSLYVQDGWEVKPGLTLNIGLRYDQAEYFNKLDESVTKLDGMIAPRFGIAWDINNDGKSKAYINLGRSYNTFDLTIVGANPGPTSIDQEWRYDPEDPNAADDGYYLYGQSGGETSNDRLDDGLKAEYADEILIGYDREVSPNWSAGVMLMYKATRDIIEDVGFWEDADGNMHMATDVDMSDQAAIDEWYDRVDEQQEVRYYYTNPSDAYRDYYSVELHSSARTEKFSFEVSWTYARAEGTTVNTQPGDYFTSYMQHFTVYYDTPYLSNNIDGRLYYDVPNYLKISGSYRLPLGFVIGTRSWWKSGYMYEKYGSKLPGPDGEMGTEDDINNEDPRYGDGCRLPDGRGAGRLPDVVMVEFSVQKDFDFGKWGMLTAIVDIDNFLNNQVNLSRVEDEDDWGREDGWAGPTNISFQLRYEF</sequence>
<dbReference type="Gene3D" id="2.170.130.10">
    <property type="entry name" value="TonB-dependent receptor, plug domain"/>
    <property type="match status" value="1"/>
</dbReference>
<evidence type="ECO:0000256" key="3">
    <source>
        <dbReference type="ARBA" id="ARBA00022452"/>
    </source>
</evidence>
<keyword evidence="3 7" id="KW-1134">Transmembrane beta strand</keyword>
<dbReference type="Pfam" id="PF13620">
    <property type="entry name" value="CarboxypepD_reg"/>
    <property type="match status" value="1"/>
</dbReference>
<evidence type="ECO:0000256" key="1">
    <source>
        <dbReference type="ARBA" id="ARBA00004571"/>
    </source>
</evidence>
<keyword evidence="8" id="KW-0732">Signal</keyword>
<dbReference type="PANTHER" id="PTHR30069:SF46">
    <property type="entry name" value="OAR PROTEIN"/>
    <property type="match status" value="1"/>
</dbReference>
<dbReference type="InterPro" id="IPR039426">
    <property type="entry name" value="TonB-dep_rcpt-like"/>
</dbReference>
<evidence type="ECO:0000313" key="11">
    <source>
        <dbReference type="EMBL" id="MFC1849079.1"/>
    </source>
</evidence>
<dbReference type="InterPro" id="IPR037066">
    <property type="entry name" value="Plug_dom_sf"/>
</dbReference>
<protein>
    <submittedName>
        <fullName evidence="11">TonB-dependent receptor domain-containing protein</fullName>
    </submittedName>
</protein>
<feature type="domain" description="TonB-dependent receptor plug" evidence="9">
    <location>
        <begin position="158"/>
        <end position="225"/>
    </location>
</feature>
<dbReference type="SUPFAM" id="SSF49464">
    <property type="entry name" value="Carboxypeptidase regulatory domain-like"/>
    <property type="match status" value="1"/>
</dbReference>
<keyword evidence="4 7" id="KW-0812">Transmembrane</keyword>
<comment type="subcellular location">
    <subcellularLocation>
        <location evidence="1 7">Cell outer membrane</location>
        <topology evidence="1 7">Multi-pass membrane protein</topology>
    </subcellularLocation>
</comment>
<comment type="similarity">
    <text evidence="7">Belongs to the TonB-dependent receptor family.</text>
</comment>
<evidence type="ECO:0000256" key="8">
    <source>
        <dbReference type="SAM" id="SignalP"/>
    </source>
</evidence>
<evidence type="ECO:0000256" key="6">
    <source>
        <dbReference type="ARBA" id="ARBA00023237"/>
    </source>
</evidence>
<comment type="caution">
    <text evidence="11">The sequence shown here is derived from an EMBL/GenBank/DDBJ whole genome shotgun (WGS) entry which is preliminary data.</text>
</comment>
<evidence type="ECO:0000256" key="4">
    <source>
        <dbReference type="ARBA" id="ARBA00022692"/>
    </source>
</evidence>
<dbReference type="PROSITE" id="PS52016">
    <property type="entry name" value="TONB_DEPENDENT_REC_3"/>
    <property type="match status" value="1"/>
</dbReference>
<accession>A0ABV6YSA7</accession>
<evidence type="ECO:0000313" key="12">
    <source>
        <dbReference type="Proteomes" id="UP001594351"/>
    </source>
</evidence>
<feature type="signal peptide" evidence="8">
    <location>
        <begin position="1"/>
        <end position="24"/>
    </location>
</feature>
<dbReference type="Pfam" id="PF07715">
    <property type="entry name" value="Plug"/>
    <property type="match status" value="1"/>
</dbReference>
<dbReference type="Pfam" id="PF25183">
    <property type="entry name" value="OMP_b-brl_4"/>
    <property type="match status" value="1"/>
</dbReference>
<dbReference type="InterPro" id="IPR012910">
    <property type="entry name" value="Plug_dom"/>
</dbReference>
<dbReference type="PANTHER" id="PTHR30069">
    <property type="entry name" value="TONB-DEPENDENT OUTER MEMBRANE RECEPTOR"/>
    <property type="match status" value="1"/>
</dbReference>
<dbReference type="InterPro" id="IPR057601">
    <property type="entry name" value="Oar-like_b-barrel"/>
</dbReference>
<evidence type="ECO:0000259" key="10">
    <source>
        <dbReference type="Pfam" id="PF25183"/>
    </source>
</evidence>
<organism evidence="11 12">
    <name type="scientific">candidate division CSSED10-310 bacterium</name>
    <dbReference type="NCBI Taxonomy" id="2855610"/>
    <lineage>
        <taxon>Bacteria</taxon>
        <taxon>Bacteria division CSSED10-310</taxon>
    </lineage>
</organism>
<keyword evidence="6 7" id="KW-0998">Cell outer membrane</keyword>